<protein>
    <recommendedName>
        <fullName evidence="5">Secretory carrier-associated membrane protein</fullName>
        <shortName evidence="5">Secretory carrier membrane protein</shortName>
    </recommendedName>
</protein>
<accession>A0ABN8RGG4</accession>
<dbReference type="Pfam" id="PF04144">
    <property type="entry name" value="SCAMP"/>
    <property type="match status" value="1"/>
</dbReference>
<evidence type="ECO:0000256" key="2">
    <source>
        <dbReference type="ARBA" id="ARBA00022692"/>
    </source>
</evidence>
<keyword evidence="4" id="KW-0472">Membrane</keyword>
<comment type="caution">
    <text evidence="7">The sequence shown here is derived from an EMBL/GenBank/DDBJ whole genome shotgun (WGS) entry which is preliminary data.</text>
</comment>
<evidence type="ECO:0000256" key="4">
    <source>
        <dbReference type="ARBA" id="ARBA00023136"/>
    </source>
</evidence>
<comment type="similarity">
    <text evidence="5">Belongs to the SCAMP family.</text>
</comment>
<name>A0ABN8RGG4_9CNID</name>
<dbReference type="PANTHER" id="PTHR10687:SF2">
    <property type="entry name" value="SECRETORY CARRIER-ASSOCIATED MEMBRANE PROTEIN"/>
    <property type="match status" value="1"/>
</dbReference>
<evidence type="ECO:0000313" key="8">
    <source>
        <dbReference type="Proteomes" id="UP001159427"/>
    </source>
</evidence>
<organism evidence="7 8">
    <name type="scientific">Porites evermanni</name>
    <dbReference type="NCBI Taxonomy" id="104178"/>
    <lineage>
        <taxon>Eukaryota</taxon>
        <taxon>Metazoa</taxon>
        <taxon>Cnidaria</taxon>
        <taxon>Anthozoa</taxon>
        <taxon>Hexacorallia</taxon>
        <taxon>Scleractinia</taxon>
        <taxon>Fungiina</taxon>
        <taxon>Poritidae</taxon>
        <taxon>Porites</taxon>
    </lineage>
</organism>
<feature type="region of interest" description="Disordered" evidence="6">
    <location>
        <begin position="23"/>
        <end position="59"/>
    </location>
</feature>
<keyword evidence="3" id="KW-1133">Transmembrane helix</keyword>
<feature type="non-terminal residue" evidence="7">
    <location>
        <position position="1"/>
    </location>
</feature>
<dbReference type="InterPro" id="IPR007273">
    <property type="entry name" value="SCAMP"/>
</dbReference>
<evidence type="ECO:0000313" key="7">
    <source>
        <dbReference type="EMBL" id="CAH3176526.1"/>
    </source>
</evidence>
<evidence type="ECO:0000256" key="1">
    <source>
        <dbReference type="ARBA" id="ARBA00004141"/>
    </source>
</evidence>
<proteinExistence type="inferred from homology"/>
<dbReference type="PANTHER" id="PTHR10687">
    <property type="entry name" value="SECRETORY CARRIER-ASSOCIATED MEMBRANE PROTEIN SCAMP"/>
    <property type="match status" value="1"/>
</dbReference>
<comment type="subcellular location">
    <subcellularLocation>
        <location evidence="1 5">Membrane</location>
        <topology evidence="1 5">Multi-pass membrane protein</topology>
    </subcellularLocation>
</comment>
<keyword evidence="2" id="KW-0812">Transmembrane</keyword>
<feature type="non-terminal residue" evidence="7">
    <location>
        <position position="217"/>
    </location>
</feature>
<keyword evidence="5" id="KW-0813">Transport</keyword>
<gene>
    <name evidence="7" type="ORF">PEVE_00010701</name>
</gene>
<feature type="compositionally biased region" description="Basic and acidic residues" evidence="6">
    <location>
        <begin position="43"/>
        <end position="59"/>
    </location>
</feature>
<sequence length="217" mass="24738">VRPGETTARRVVLRRIDTRKVQLSSSRNDSASVMKRPFSQRGINREKNGKEGKVGTRDYRENQLQIQSKEPFTTCNPGISIAPSLVPEVFLACGGNFRCRPKAEATSGEAARKTAGHYKDLTETGNRARKVSGHQGILQPKQLNLVLRSSQLTRKAAELQRKEQELQRMQFGGYRENNFPPLPSKCPYKPCFFHDISIDIPIQYQRTCKLLFYRWQG</sequence>
<keyword evidence="8" id="KW-1185">Reference proteome</keyword>
<dbReference type="Proteomes" id="UP001159427">
    <property type="component" value="Unassembled WGS sequence"/>
</dbReference>
<evidence type="ECO:0000256" key="5">
    <source>
        <dbReference type="RuleBase" id="RU363122"/>
    </source>
</evidence>
<dbReference type="EMBL" id="CALNXI010001762">
    <property type="protein sequence ID" value="CAH3176526.1"/>
    <property type="molecule type" value="Genomic_DNA"/>
</dbReference>
<reference evidence="7 8" key="1">
    <citation type="submission" date="2022-05" db="EMBL/GenBank/DDBJ databases">
        <authorList>
            <consortium name="Genoscope - CEA"/>
            <person name="William W."/>
        </authorList>
    </citation>
    <scope>NUCLEOTIDE SEQUENCE [LARGE SCALE GENOMIC DNA]</scope>
</reference>
<evidence type="ECO:0000256" key="3">
    <source>
        <dbReference type="ARBA" id="ARBA00022989"/>
    </source>
</evidence>
<evidence type="ECO:0000256" key="6">
    <source>
        <dbReference type="SAM" id="MobiDB-lite"/>
    </source>
</evidence>